<dbReference type="GO" id="GO:0006189">
    <property type="term" value="P:'de novo' IMP biosynthetic process"/>
    <property type="evidence" value="ECO:0007669"/>
    <property type="project" value="UniProtKB-UniRule"/>
</dbReference>
<keyword evidence="8 11" id="KW-0210">Decarboxylase</keyword>
<evidence type="ECO:0000256" key="5">
    <source>
        <dbReference type="ARBA" id="ARBA00021059"/>
    </source>
</evidence>
<dbReference type="InterPro" id="IPR016185">
    <property type="entry name" value="PreATP-grasp_dom_sf"/>
</dbReference>
<dbReference type="SUPFAM" id="SSF52255">
    <property type="entry name" value="N5-CAIR mutase (phosphoribosylaminoimidazole carboxylase, PurE)"/>
    <property type="match status" value="1"/>
</dbReference>
<gene>
    <name evidence="13" type="ORF">EV421DRAFT_1786216</name>
</gene>
<evidence type="ECO:0000256" key="8">
    <source>
        <dbReference type="ARBA" id="ARBA00022793"/>
    </source>
</evidence>
<keyword evidence="6 11" id="KW-0547">Nucleotide-binding</keyword>
<dbReference type="InterPro" id="IPR040686">
    <property type="entry name" value="PurK_C"/>
</dbReference>
<dbReference type="InterPro" id="IPR005875">
    <property type="entry name" value="PurK"/>
</dbReference>
<evidence type="ECO:0000256" key="7">
    <source>
        <dbReference type="ARBA" id="ARBA00022755"/>
    </source>
</evidence>
<dbReference type="FunFam" id="3.40.50.1970:FF:000013">
    <property type="entry name" value="Phosphoribosylaminoimidazole carboxylase"/>
    <property type="match status" value="1"/>
</dbReference>
<dbReference type="InterPro" id="IPR003135">
    <property type="entry name" value="ATP-grasp_carboxylate-amine"/>
</dbReference>
<dbReference type="InterPro" id="IPR033747">
    <property type="entry name" value="PurE_ClassI"/>
</dbReference>
<evidence type="ECO:0000256" key="4">
    <source>
        <dbReference type="ARBA" id="ARBA00012329"/>
    </source>
</evidence>
<evidence type="ECO:0000259" key="12">
    <source>
        <dbReference type="PROSITE" id="PS50975"/>
    </source>
</evidence>
<dbReference type="AlphaFoldDB" id="A0AA39JSW7"/>
<evidence type="ECO:0000256" key="11">
    <source>
        <dbReference type="PIRNR" id="PIRNR001340"/>
    </source>
</evidence>
<evidence type="ECO:0000256" key="1">
    <source>
        <dbReference type="ARBA" id="ARBA00001244"/>
    </source>
</evidence>
<dbReference type="Gene3D" id="3.30.470.20">
    <property type="entry name" value="ATP-grasp fold, B domain"/>
    <property type="match status" value="1"/>
</dbReference>
<evidence type="ECO:0000256" key="3">
    <source>
        <dbReference type="ARBA" id="ARBA00006114"/>
    </source>
</evidence>
<dbReference type="Gene3D" id="3.40.50.1970">
    <property type="match status" value="1"/>
</dbReference>
<dbReference type="NCBIfam" id="TIGR01162">
    <property type="entry name" value="purE"/>
    <property type="match status" value="1"/>
</dbReference>
<dbReference type="SUPFAM" id="SSF56059">
    <property type="entry name" value="Glutathione synthetase ATP-binding domain-like"/>
    <property type="match status" value="1"/>
</dbReference>
<comment type="similarity">
    <text evidence="3 11">In the C-terminal section; belongs to the AIR carboxylase family. Class I subfamily.</text>
</comment>
<dbReference type="InterPro" id="IPR013815">
    <property type="entry name" value="ATP_grasp_subdomain_1"/>
</dbReference>
<dbReference type="GO" id="GO:0004638">
    <property type="term" value="F:phosphoribosylaminoimidazole carboxylase activity"/>
    <property type="evidence" value="ECO:0007669"/>
    <property type="project" value="UniProtKB-UniRule"/>
</dbReference>
<sequence length="578" mass="61520">MSKKVVGILGGGQLGRMLAASASLLNIPVVILDVGASGPAKQVIAHSGDLSHIDGSFTDPQKIRELASKVDVLTVEIEHVDVDALESLAAATNGRLTIHPSPRTIRIIQDKFCQKEHLREHGIPVSAFREVQSSIDAVTSASKELDLPLMLKSRTLAYDGRGNYVLRDISDAENALTSLGGRPLYAEKWVPFIKEIAVMVVRSADGTVRSYPAVETVHKENVCHLVFAPLRSRHPDLSSRAQGVAEAAVATFEGAGVFGVEMFLMEDGNIYVNEIAPRPHNSGHYTIEACETSQYENHLRSILSLPLGSTDLKVPSAAMLNLIGSSSSMSSITCITDVALTVPGASTHLYGKAECRKGRKMGHITIVAGSDASLRTKLRPLLEATPGSTPEELEKYVPIPPSPGSGHSNQNPLVGVIMGSDSDLPVMLPAARILDKFNIPYELTIVSAHRTPDRLVEYARSASSRGLRTVIAGAGGAAHLPGMVAAMTALPVIGVPVKGSSLDGVDSLHSIVQMPRGIPVATVAINNGTNAGLLAVRILSAGQPHLIHEMDAYLNGLEKEVLGKVERLENIGWEAYKP</sequence>
<dbReference type="FunFam" id="3.30.470.20:FF:000037">
    <property type="entry name" value="Phosphoribosylaminoimidazole carboxylase, chloroplastic"/>
    <property type="match status" value="1"/>
</dbReference>
<dbReference type="PROSITE" id="PS50975">
    <property type="entry name" value="ATP_GRASP"/>
    <property type="match status" value="1"/>
</dbReference>
<accession>A0AA39JSW7</accession>
<dbReference type="InterPro" id="IPR011054">
    <property type="entry name" value="Rudment_hybrid_motif"/>
</dbReference>
<comment type="catalytic activity">
    <reaction evidence="1 11">
        <text>5-amino-1-(5-phospho-D-ribosyl)imidazole-4-carboxylate + H(+) = 5-amino-1-(5-phospho-beta-D-ribosyl)imidazole + CO2</text>
        <dbReference type="Rhea" id="RHEA:10792"/>
        <dbReference type="ChEBI" id="CHEBI:15378"/>
        <dbReference type="ChEBI" id="CHEBI:16526"/>
        <dbReference type="ChEBI" id="CHEBI:77657"/>
        <dbReference type="ChEBI" id="CHEBI:137981"/>
        <dbReference type="EC" id="4.1.1.21"/>
    </reaction>
</comment>
<organism evidence="13 14">
    <name type="scientific">Armillaria borealis</name>
    <dbReference type="NCBI Taxonomy" id="47425"/>
    <lineage>
        <taxon>Eukaryota</taxon>
        <taxon>Fungi</taxon>
        <taxon>Dikarya</taxon>
        <taxon>Basidiomycota</taxon>
        <taxon>Agaricomycotina</taxon>
        <taxon>Agaricomycetes</taxon>
        <taxon>Agaricomycetidae</taxon>
        <taxon>Agaricales</taxon>
        <taxon>Marasmiineae</taxon>
        <taxon>Physalacriaceae</taxon>
        <taxon>Armillaria</taxon>
    </lineage>
</organism>
<dbReference type="InterPro" id="IPR016301">
    <property type="entry name" value="Ade2_fungi/plant"/>
</dbReference>
<dbReference type="Pfam" id="PF00731">
    <property type="entry name" value="AIRC"/>
    <property type="match status" value="1"/>
</dbReference>
<dbReference type="PANTHER" id="PTHR11609">
    <property type="entry name" value="PURINE BIOSYNTHESIS PROTEIN 6/7, PUR6/7"/>
    <property type="match status" value="1"/>
</dbReference>
<dbReference type="EMBL" id="JAUEPT010000010">
    <property type="protein sequence ID" value="KAK0448184.1"/>
    <property type="molecule type" value="Genomic_DNA"/>
</dbReference>
<dbReference type="Pfam" id="PF02222">
    <property type="entry name" value="ATP-grasp"/>
    <property type="match status" value="1"/>
</dbReference>
<evidence type="ECO:0000256" key="10">
    <source>
        <dbReference type="ARBA" id="ARBA00023239"/>
    </source>
</evidence>
<dbReference type="SUPFAM" id="SSF51246">
    <property type="entry name" value="Rudiment single hybrid motif"/>
    <property type="match status" value="1"/>
</dbReference>
<keyword evidence="7 11" id="KW-0658">Purine biosynthesis</keyword>
<dbReference type="HAMAP" id="MF_01928">
    <property type="entry name" value="PurK"/>
    <property type="match status" value="1"/>
</dbReference>
<dbReference type="Gene3D" id="3.40.50.20">
    <property type="match status" value="1"/>
</dbReference>
<dbReference type="GO" id="GO:0046872">
    <property type="term" value="F:metal ion binding"/>
    <property type="evidence" value="ECO:0007669"/>
    <property type="project" value="InterPro"/>
</dbReference>
<dbReference type="GO" id="GO:0005524">
    <property type="term" value="F:ATP binding"/>
    <property type="evidence" value="ECO:0007669"/>
    <property type="project" value="UniProtKB-UniRule"/>
</dbReference>
<dbReference type="SUPFAM" id="SSF52440">
    <property type="entry name" value="PreATP-grasp domain"/>
    <property type="match status" value="1"/>
</dbReference>
<evidence type="ECO:0000256" key="9">
    <source>
        <dbReference type="ARBA" id="ARBA00022840"/>
    </source>
</evidence>
<keyword evidence="9 11" id="KW-0067">ATP-binding</keyword>
<comment type="pathway">
    <text evidence="2 11">Purine metabolism; IMP biosynthesis via de novo pathway; 5-amino-1-(5-phospho-D-ribosyl)imidazole-4-carboxylate from 5-amino-1-(5-phospho-D-ribosyl)imidazole (carboxylase route): step 1/1.</text>
</comment>
<dbReference type="Pfam" id="PF17769">
    <property type="entry name" value="PurK_C"/>
    <property type="match status" value="1"/>
</dbReference>
<protein>
    <recommendedName>
        <fullName evidence="5 11">Phosphoribosylaminoimidazole carboxylase</fullName>
        <ecNumber evidence="4 11">4.1.1.21</ecNumber>
    </recommendedName>
</protein>
<dbReference type="SMART" id="SM01001">
    <property type="entry name" value="AIRC"/>
    <property type="match status" value="1"/>
</dbReference>
<evidence type="ECO:0000313" key="13">
    <source>
        <dbReference type="EMBL" id="KAK0448184.1"/>
    </source>
</evidence>
<dbReference type="InterPro" id="IPR000031">
    <property type="entry name" value="PurE_dom"/>
</dbReference>
<comment type="caution">
    <text evidence="13">The sequence shown here is derived from an EMBL/GenBank/DDBJ whole genome shotgun (WGS) entry which is preliminary data.</text>
</comment>
<dbReference type="NCBIfam" id="TIGR01161">
    <property type="entry name" value="purK"/>
    <property type="match status" value="1"/>
</dbReference>
<name>A0AA39JSW7_9AGAR</name>
<reference evidence="13" key="1">
    <citation type="submission" date="2023-06" db="EMBL/GenBank/DDBJ databases">
        <authorList>
            <consortium name="Lawrence Berkeley National Laboratory"/>
            <person name="Ahrendt S."/>
            <person name="Sahu N."/>
            <person name="Indic B."/>
            <person name="Wong-Bajracharya J."/>
            <person name="Merenyi Z."/>
            <person name="Ke H.-M."/>
            <person name="Monk M."/>
            <person name="Kocsube S."/>
            <person name="Drula E."/>
            <person name="Lipzen A."/>
            <person name="Balint B."/>
            <person name="Henrissat B."/>
            <person name="Andreopoulos B."/>
            <person name="Martin F.M."/>
            <person name="Harder C.B."/>
            <person name="Rigling D."/>
            <person name="Ford K.L."/>
            <person name="Foster G.D."/>
            <person name="Pangilinan J."/>
            <person name="Papanicolaou A."/>
            <person name="Barry K."/>
            <person name="LaButti K."/>
            <person name="Viragh M."/>
            <person name="Koriabine M."/>
            <person name="Yan M."/>
            <person name="Riley R."/>
            <person name="Champramary S."/>
            <person name="Plett K.L."/>
            <person name="Tsai I.J."/>
            <person name="Slot J."/>
            <person name="Sipos G."/>
            <person name="Plett J."/>
            <person name="Nagy L.G."/>
            <person name="Grigoriev I.V."/>
        </authorList>
    </citation>
    <scope>NUCLEOTIDE SEQUENCE</scope>
    <source>
        <strain evidence="13">FPL87.14</strain>
    </source>
</reference>
<dbReference type="Gene3D" id="3.30.1490.20">
    <property type="entry name" value="ATP-grasp fold, A domain"/>
    <property type="match status" value="1"/>
</dbReference>
<feature type="domain" description="ATP-grasp" evidence="12">
    <location>
        <begin position="115"/>
        <end position="303"/>
    </location>
</feature>
<dbReference type="NCBIfam" id="NF004679">
    <property type="entry name" value="PRK06019.1-5"/>
    <property type="match status" value="1"/>
</dbReference>
<dbReference type="PIRSF" id="PIRSF001340">
    <property type="entry name" value="AIR_carboxylase"/>
    <property type="match status" value="1"/>
</dbReference>
<keyword evidence="14" id="KW-1185">Reference proteome</keyword>
<evidence type="ECO:0000256" key="6">
    <source>
        <dbReference type="ARBA" id="ARBA00022741"/>
    </source>
</evidence>
<proteinExistence type="inferred from homology"/>
<dbReference type="HAMAP" id="MF_01929">
    <property type="entry name" value="PurE_classI"/>
    <property type="match status" value="1"/>
</dbReference>
<dbReference type="Pfam" id="PF22660">
    <property type="entry name" value="RS_preATP-grasp-like"/>
    <property type="match status" value="1"/>
</dbReference>
<evidence type="ECO:0000313" key="14">
    <source>
        <dbReference type="Proteomes" id="UP001175226"/>
    </source>
</evidence>
<dbReference type="InterPro" id="IPR011761">
    <property type="entry name" value="ATP-grasp"/>
</dbReference>
<dbReference type="InterPro" id="IPR054350">
    <property type="entry name" value="PurT/PurK_preATP-grasp"/>
</dbReference>
<evidence type="ECO:0000256" key="2">
    <source>
        <dbReference type="ARBA" id="ARBA00004747"/>
    </source>
</evidence>
<dbReference type="PANTHER" id="PTHR11609:SF5">
    <property type="entry name" value="PHOSPHORIBOSYLAMINOIMIDAZOLE CARBOXYLASE"/>
    <property type="match status" value="1"/>
</dbReference>
<dbReference type="Proteomes" id="UP001175226">
    <property type="component" value="Unassembled WGS sequence"/>
</dbReference>
<keyword evidence="10 11" id="KW-0456">Lyase</keyword>
<dbReference type="EC" id="4.1.1.21" evidence="4 11"/>